<dbReference type="AlphaFoldDB" id="A0A4Y2DJW9"/>
<dbReference type="PANTHER" id="PTHR46060">
    <property type="entry name" value="MARINER MOS1 TRANSPOSASE-LIKE PROTEIN"/>
    <property type="match status" value="1"/>
</dbReference>
<reference evidence="2 3" key="1">
    <citation type="journal article" date="2019" name="Sci. Rep.">
        <title>Orb-weaving spider Araneus ventricosus genome elucidates the spidroin gene catalogue.</title>
        <authorList>
            <person name="Kono N."/>
            <person name="Nakamura H."/>
            <person name="Ohtoshi R."/>
            <person name="Moran D.A.P."/>
            <person name="Shinohara A."/>
            <person name="Yoshida Y."/>
            <person name="Fujiwara M."/>
            <person name="Mori M."/>
            <person name="Tomita M."/>
            <person name="Arakawa K."/>
        </authorList>
    </citation>
    <scope>NUCLEOTIDE SEQUENCE [LARGE SCALE GENOMIC DNA]</scope>
</reference>
<dbReference type="PANTHER" id="PTHR46060:SF1">
    <property type="entry name" value="MARINER MOS1 TRANSPOSASE-LIKE PROTEIN"/>
    <property type="match status" value="1"/>
</dbReference>
<protein>
    <submittedName>
        <fullName evidence="2">Uncharacterized protein</fullName>
    </submittedName>
</protein>
<dbReference type="OrthoDB" id="6433839at2759"/>
<gene>
    <name evidence="2" type="ORF">AVEN_126435_1</name>
</gene>
<dbReference type="Pfam" id="PF13565">
    <property type="entry name" value="HTH_32"/>
    <property type="match status" value="1"/>
</dbReference>
<feature type="compositionally biased region" description="Basic and acidic residues" evidence="1">
    <location>
        <begin position="29"/>
        <end position="39"/>
    </location>
</feature>
<accession>A0A4Y2DJW9</accession>
<organism evidence="2 3">
    <name type="scientific">Araneus ventricosus</name>
    <name type="common">Orbweaver spider</name>
    <name type="synonym">Epeira ventricosa</name>
    <dbReference type="NCBI Taxonomy" id="182803"/>
    <lineage>
        <taxon>Eukaryota</taxon>
        <taxon>Metazoa</taxon>
        <taxon>Ecdysozoa</taxon>
        <taxon>Arthropoda</taxon>
        <taxon>Chelicerata</taxon>
        <taxon>Arachnida</taxon>
        <taxon>Araneae</taxon>
        <taxon>Araneomorphae</taxon>
        <taxon>Entelegynae</taxon>
        <taxon>Araneoidea</taxon>
        <taxon>Araneidae</taxon>
        <taxon>Araneus</taxon>
    </lineage>
</organism>
<sequence>MLKKAHGNDAMKKKKKKTAVNEWHKRFREGRTNIEDNPRSGRPSSSTADENVERVREIVRADRRITLDAIVSELEFHMRVSTAFFMMI</sequence>
<keyword evidence="3" id="KW-1185">Reference proteome</keyword>
<evidence type="ECO:0000256" key="1">
    <source>
        <dbReference type="SAM" id="MobiDB-lite"/>
    </source>
</evidence>
<feature type="region of interest" description="Disordered" evidence="1">
    <location>
        <begin position="1"/>
        <end position="53"/>
    </location>
</feature>
<proteinExistence type="predicted"/>
<dbReference type="InterPro" id="IPR052709">
    <property type="entry name" value="Transposase-MT_Hybrid"/>
</dbReference>
<feature type="compositionally biased region" description="Basic and acidic residues" evidence="1">
    <location>
        <begin position="1"/>
        <end position="11"/>
    </location>
</feature>
<dbReference type="Proteomes" id="UP000499080">
    <property type="component" value="Unassembled WGS sequence"/>
</dbReference>
<evidence type="ECO:0000313" key="3">
    <source>
        <dbReference type="Proteomes" id="UP000499080"/>
    </source>
</evidence>
<name>A0A4Y2DJW9_ARAVE</name>
<comment type="caution">
    <text evidence="2">The sequence shown here is derived from an EMBL/GenBank/DDBJ whole genome shotgun (WGS) entry which is preliminary data.</text>
</comment>
<evidence type="ECO:0000313" key="2">
    <source>
        <dbReference type="EMBL" id="GBM16164.1"/>
    </source>
</evidence>
<dbReference type="EMBL" id="BGPR01000369">
    <property type="protein sequence ID" value="GBM16164.1"/>
    <property type="molecule type" value="Genomic_DNA"/>
</dbReference>